<protein>
    <submittedName>
        <fullName evidence="1">Uncharacterized protein</fullName>
    </submittedName>
</protein>
<name>A0A077PDZ5_XENBV</name>
<dbReference type="HOGENOM" id="CLU_2884909_0_0_6"/>
<reference evidence="1" key="1">
    <citation type="submission" date="2013-07" db="EMBL/GenBank/DDBJ databases">
        <title>Sub-species coevolution in mutualistic symbiosis.</title>
        <authorList>
            <person name="Murfin K."/>
            <person name="Klassen J."/>
            <person name="Lee M."/>
            <person name="Forst S."/>
            <person name="Stock P."/>
            <person name="Goodrich-Blair H."/>
        </authorList>
    </citation>
    <scope>NUCLEOTIDE SEQUENCE [LARGE SCALE GENOMIC DNA]</scope>
    <source>
        <strain evidence="1">Oregonense</strain>
    </source>
</reference>
<dbReference type="AlphaFoldDB" id="A0A077PDZ5"/>
<evidence type="ECO:0000313" key="1">
    <source>
        <dbReference type="EMBL" id="CDH07941.1"/>
    </source>
</evidence>
<dbReference type="EMBL" id="CBSX010000239">
    <property type="protein sequence ID" value="CDH07941.1"/>
    <property type="molecule type" value="Genomic_DNA"/>
</dbReference>
<comment type="caution">
    <text evidence="1">The sequence shown here is derived from an EMBL/GenBank/DDBJ whole genome shotgun (WGS) entry which is preliminary data.</text>
</comment>
<proteinExistence type="predicted"/>
<gene>
    <name evidence="1" type="ORF">XBO1_710022</name>
</gene>
<organism evidence="1">
    <name type="scientific">Xenorhabdus bovienii str. oregonense</name>
    <dbReference type="NCBI Taxonomy" id="1398202"/>
    <lineage>
        <taxon>Bacteria</taxon>
        <taxon>Pseudomonadati</taxon>
        <taxon>Pseudomonadota</taxon>
        <taxon>Gammaproteobacteria</taxon>
        <taxon>Enterobacterales</taxon>
        <taxon>Morganellaceae</taxon>
        <taxon>Xenorhabdus</taxon>
    </lineage>
</organism>
<sequence length="63" mass="6948">MARTKVISISEAAKVVADALVLPLQNPSQPDKPEKTSVARQHGSNLLYYVEFKIGNNLILIEK</sequence>
<dbReference type="Proteomes" id="UP000028483">
    <property type="component" value="Unassembled WGS sequence"/>
</dbReference>
<dbReference type="RefSeq" id="WP_196243373.1">
    <property type="nucleotide sequence ID" value="NZ_CAWLUU010000065.1"/>
</dbReference>
<accession>A0A077PDZ5</accession>